<evidence type="ECO:0000313" key="3">
    <source>
        <dbReference type="EMBL" id="KYQ91581.1"/>
    </source>
</evidence>
<dbReference type="Proteomes" id="UP000076078">
    <property type="component" value="Unassembled WGS sequence"/>
</dbReference>
<reference evidence="3 4" key="1">
    <citation type="submission" date="2015-12" db="EMBL/GenBank/DDBJ databases">
        <title>Dictyostelia acquired genes for synthesis and detection of signals that induce cell-type specialization by lateral gene transfer from prokaryotes.</title>
        <authorList>
            <person name="Gloeckner G."/>
            <person name="Schaap P."/>
        </authorList>
    </citation>
    <scope>NUCLEOTIDE SEQUENCE [LARGE SCALE GENOMIC DNA]</scope>
    <source>
        <strain evidence="3 4">TK</strain>
    </source>
</reference>
<dbReference type="AlphaFoldDB" id="A0A151ZCB4"/>
<feature type="compositionally biased region" description="Basic and acidic residues" evidence="1">
    <location>
        <begin position="103"/>
        <end position="142"/>
    </location>
</feature>
<gene>
    <name evidence="3" type="ORF">DLAC_11685</name>
</gene>
<comment type="caution">
    <text evidence="3">The sequence shown here is derived from an EMBL/GenBank/DDBJ whole genome shotgun (WGS) entry which is preliminary data.</text>
</comment>
<sequence length="286" mass="32823">MFMQSNVNRLNTVNLNNNNNKSNVNIIPNNNNNNFDFSYQNIAMAPPSPSPQSPLSSPTKSIPVLPKPSAMKTKQSQDINSKVPKSKNVAKSKPIVLPPKKKILQDKQKEQMEREQKEREQKEKEQKEREQKEKEQKEKESASVKLPTPIPVPPIVQPQKLKTSIWNPALKNILSKTPSKEITDIVSRDNYYDANKWKLLGIDQSHIPTIPADSRTRVPKSVRQTMLYYIIEKCIDKFPKDKVIEDAVKIEESIYVDSQSKNVYLNLISIELTNFINNIASERNYI</sequence>
<dbReference type="InParanoid" id="A0A151ZCB4"/>
<dbReference type="EMBL" id="LODT01000034">
    <property type="protein sequence ID" value="KYQ91581.1"/>
    <property type="molecule type" value="Genomic_DNA"/>
</dbReference>
<organism evidence="3 4">
    <name type="scientific">Tieghemostelium lacteum</name>
    <name type="common">Slime mold</name>
    <name type="synonym">Dictyostelium lacteum</name>
    <dbReference type="NCBI Taxonomy" id="361077"/>
    <lineage>
        <taxon>Eukaryota</taxon>
        <taxon>Amoebozoa</taxon>
        <taxon>Evosea</taxon>
        <taxon>Eumycetozoa</taxon>
        <taxon>Dictyostelia</taxon>
        <taxon>Dictyosteliales</taxon>
        <taxon>Raperosteliaceae</taxon>
        <taxon>Tieghemostelium</taxon>
    </lineage>
</organism>
<name>A0A151ZCB4_TIELA</name>
<dbReference type="OrthoDB" id="21204at2759"/>
<dbReference type="Pfam" id="PF15870">
    <property type="entry name" value="EloA-BP1"/>
    <property type="match status" value="1"/>
</dbReference>
<protein>
    <recommendedName>
        <fullName evidence="2">RNA exonuclease 1 homolog-like domain-containing protein</fullName>
    </recommendedName>
</protein>
<dbReference type="InterPro" id="IPR031736">
    <property type="entry name" value="REXO1-like_dom"/>
</dbReference>
<accession>A0A151ZCB4</accession>
<feature type="region of interest" description="Disordered" evidence="1">
    <location>
        <begin position="38"/>
        <end position="153"/>
    </location>
</feature>
<proteinExistence type="predicted"/>
<evidence type="ECO:0000259" key="2">
    <source>
        <dbReference type="Pfam" id="PF15870"/>
    </source>
</evidence>
<evidence type="ECO:0000256" key="1">
    <source>
        <dbReference type="SAM" id="MobiDB-lite"/>
    </source>
</evidence>
<feature type="domain" description="RNA exonuclease 1 homolog-like" evidence="2">
    <location>
        <begin position="208"/>
        <end position="269"/>
    </location>
</feature>
<dbReference type="STRING" id="361077.A0A151ZCB4"/>
<keyword evidence="4" id="KW-1185">Reference proteome</keyword>
<evidence type="ECO:0000313" key="4">
    <source>
        <dbReference type="Proteomes" id="UP000076078"/>
    </source>
</evidence>